<dbReference type="EMBL" id="ATCF01000010">
    <property type="protein sequence ID" value="EPE00769.1"/>
    <property type="molecule type" value="Genomic_DNA"/>
</dbReference>
<dbReference type="Gene3D" id="3.50.50.60">
    <property type="entry name" value="FAD/NAD(P)-binding domain"/>
    <property type="match status" value="1"/>
</dbReference>
<accession>S3BHJ6</accession>
<evidence type="ECO:0000256" key="5">
    <source>
        <dbReference type="RuleBase" id="RU366062"/>
    </source>
</evidence>
<evidence type="ECO:0000313" key="8">
    <source>
        <dbReference type="Proteomes" id="UP000014400"/>
    </source>
</evidence>
<evidence type="ECO:0000259" key="6">
    <source>
        <dbReference type="Pfam" id="PF00890"/>
    </source>
</evidence>
<dbReference type="SUPFAM" id="SSF56425">
    <property type="entry name" value="Succinate dehydrogenase/fumarate reductase flavoprotein, catalytic domain"/>
    <property type="match status" value="1"/>
</dbReference>
<dbReference type="AlphaFoldDB" id="S3BHJ6"/>
<reference evidence="7 8" key="1">
    <citation type="submission" date="2013-04" db="EMBL/GenBank/DDBJ databases">
        <title>The Genome Sequence of Sutterella wadsworthensis HGA0223.</title>
        <authorList>
            <consortium name="The Broad Institute Genomics Platform"/>
            <person name="Earl A."/>
            <person name="Ward D."/>
            <person name="Feldgarden M."/>
            <person name="Gevers D."/>
            <person name="Schmidt T.M."/>
            <person name="Dover J."/>
            <person name="Dai D."/>
            <person name="Walker B."/>
            <person name="Young S."/>
            <person name="Zeng Q."/>
            <person name="Gargeya S."/>
            <person name="Fitzgerald M."/>
            <person name="Haas B."/>
            <person name="Abouelleil A."/>
            <person name="Allen A.W."/>
            <person name="Alvarado L."/>
            <person name="Arachchi H.M."/>
            <person name="Berlin A.M."/>
            <person name="Chapman S.B."/>
            <person name="Gainer-Dewar J."/>
            <person name="Goldberg J."/>
            <person name="Griggs A."/>
            <person name="Gujja S."/>
            <person name="Hansen M."/>
            <person name="Howarth C."/>
            <person name="Imamovic A."/>
            <person name="Ireland A."/>
            <person name="Larimer J."/>
            <person name="McCowan C."/>
            <person name="Murphy C."/>
            <person name="Pearson M."/>
            <person name="Poon T.W."/>
            <person name="Priest M."/>
            <person name="Roberts A."/>
            <person name="Saif S."/>
            <person name="Shea T."/>
            <person name="Sisk P."/>
            <person name="Sykes S."/>
            <person name="Wortman J."/>
            <person name="Nusbaum C."/>
            <person name="Birren B."/>
        </authorList>
    </citation>
    <scope>NUCLEOTIDE SEQUENCE [LARGE SCALE GENOMIC DNA]</scope>
    <source>
        <strain evidence="7 8">HGA0223</strain>
    </source>
</reference>
<dbReference type="RefSeq" id="WP_016473921.1">
    <property type="nucleotide sequence ID" value="NZ_KE150480.1"/>
</dbReference>
<feature type="domain" description="FAD-dependent oxidoreductase 2 FAD-binding" evidence="6">
    <location>
        <begin position="42"/>
        <end position="474"/>
    </location>
</feature>
<dbReference type="HOGENOM" id="CLU_011398_4_5_4"/>
<comment type="cofactor">
    <cofactor evidence="1">
        <name>FAD</name>
        <dbReference type="ChEBI" id="CHEBI:57692"/>
    </cofactor>
</comment>
<dbReference type="Proteomes" id="UP000014400">
    <property type="component" value="Unassembled WGS sequence"/>
</dbReference>
<gene>
    <name evidence="7" type="ORF">HMPREF1476_00549</name>
</gene>
<name>S3BHJ6_9BURK</name>
<dbReference type="InterPro" id="IPR003953">
    <property type="entry name" value="FAD-dep_OxRdtase_2_FAD-bd"/>
</dbReference>
<evidence type="ECO:0000256" key="3">
    <source>
        <dbReference type="ARBA" id="ARBA00022827"/>
    </source>
</evidence>
<keyword evidence="8" id="KW-1185">Reference proteome</keyword>
<evidence type="ECO:0000256" key="1">
    <source>
        <dbReference type="ARBA" id="ARBA00001974"/>
    </source>
</evidence>
<dbReference type="NCBIfam" id="TIGR01813">
    <property type="entry name" value="flavo_cyto_c"/>
    <property type="match status" value="1"/>
</dbReference>
<keyword evidence="4 5" id="KW-0560">Oxidoreductase</keyword>
<dbReference type="GO" id="GO:0016491">
    <property type="term" value="F:oxidoreductase activity"/>
    <property type="evidence" value="ECO:0007669"/>
    <property type="project" value="UniProtKB-KW"/>
</dbReference>
<dbReference type="STRING" id="1203554.HMPREF1476_00549"/>
<evidence type="ECO:0000256" key="4">
    <source>
        <dbReference type="ARBA" id="ARBA00023002"/>
    </source>
</evidence>
<dbReference type="Pfam" id="PF00890">
    <property type="entry name" value="FAD_binding_2"/>
    <property type="match status" value="1"/>
</dbReference>
<dbReference type="InterPro" id="IPR027477">
    <property type="entry name" value="Succ_DH/fumarate_Rdtase_cat_sf"/>
</dbReference>
<dbReference type="SUPFAM" id="SSF51905">
    <property type="entry name" value="FAD/NAD(P)-binding domain"/>
    <property type="match status" value="1"/>
</dbReference>
<dbReference type="eggNOG" id="COG1053">
    <property type="taxonomic scope" value="Bacteria"/>
</dbReference>
<dbReference type="InterPro" id="IPR010960">
    <property type="entry name" value="Flavocytochrome_c"/>
</dbReference>
<keyword evidence="2 5" id="KW-0285">Flavoprotein</keyword>
<keyword evidence="3 5" id="KW-0274">FAD</keyword>
<dbReference type="PRINTS" id="PR00419">
    <property type="entry name" value="ADXRDTASE"/>
</dbReference>
<dbReference type="GO" id="GO:0008202">
    <property type="term" value="P:steroid metabolic process"/>
    <property type="evidence" value="ECO:0007669"/>
    <property type="project" value="UniProtKB-ARBA"/>
</dbReference>
<dbReference type="GO" id="GO:0010181">
    <property type="term" value="F:FMN binding"/>
    <property type="evidence" value="ECO:0007669"/>
    <property type="project" value="InterPro"/>
</dbReference>
<dbReference type="Gene3D" id="3.90.700.10">
    <property type="entry name" value="Succinate dehydrogenase/fumarate reductase flavoprotein, catalytic domain"/>
    <property type="match status" value="1"/>
</dbReference>
<evidence type="ECO:0000313" key="7">
    <source>
        <dbReference type="EMBL" id="EPE00769.1"/>
    </source>
</evidence>
<proteinExistence type="inferred from homology"/>
<dbReference type="PANTHER" id="PTHR43400">
    <property type="entry name" value="FUMARATE REDUCTASE"/>
    <property type="match status" value="1"/>
</dbReference>
<comment type="similarity">
    <text evidence="5">Belongs to the FAD-dependent oxidoreductase 2 family. FRD/SDH subfamily.</text>
</comment>
<sequence length="499" mass="53542">MTLSRRFVFKTIFGGTAAVATLAVTQAKQLRAPEQKWDDVVDIIVIGGGAAGLAAISVAAQRGLKVTLFEKQPMVGGSSALCGGMIAVAGTEEQKKEGIKDSAELFVKDLITSGGGLCNQALAEAYVKEVLEQYQWLTTDLGLKPDAIVLQGGQSVPRSHHFDVSRVLMGMMKFAKEHGAVIALNSRVERLVWADDFSKIAGVLVKDKSGEKYVRARKGVLLCAGGFSRNPEMLGKYNPPLKQAAVISGAGTQGDGILMGLSVGADMLDTAYIKATYGFKLNPVSIDEMTQIYWSGAIIVNKDARRFVDESISYKKISDYALAQPEGKSWIIFDQAMLERDYKTNPQGRVLWKPVLEEGKLPAYLYRGNTIEDVARAAGLDGKALAETVKRYNGFVDLGRDTDYGRQTMASTSGKLVKIENGPFYAFPATAAMIATYCGLRIDSSCQVVDVYGDIIPGLWAAGEMTGGFHGAGYISGTAFAKAQAFGRIAAKSMASQAD</sequence>
<organism evidence="7 8">
    <name type="scientific">Sutterella wadsworthensis HGA0223</name>
    <dbReference type="NCBI Taxonomy" id="1203554"/>
    <lineage>
        <taxon>Bacteria</taxon>
        <taxon>Pseudomonadati</taxon>
        <taxon>Pseudomonadota</taxon>
        <taxon>Betaproteobacteria</taxon>
        <taxon>Burkholderiales</taxon>
        <taxon>Sutterellaceae</taxon>
        <taxon>Sutterella</taxon>
    </lineage>
</organism>
<protein>
    <submittedName>
        <fullName evidence="7">Flavocytochrome c</fullName>
    </submittedName>
</protein>
<dbReference type="InterPro" id="IPR036188">
    <property type="entry name" value="FAD/NAD-bd_sf"/>
</dbReference>
<dbReference type="InterPro" id="IPR050315">
    <property type="entry name" value="FAD-oxidoreductase_2"/>
</dbReference>
<dbReference type="PATRIC" id="fig|1203554.3.peg.532"/>
<evidence type="ECO:0000256" key="2">
    <source>
        <dbReference type="ARBA" id="ARBA00022630"/>
    </source>
</evidence>
<comment type="caution">
    <text evidence="7">The sequence shown here is derived from an EMBL/GenBank/DDBJ whole genome shotgun (WGS) entry which is preliminary data.</text>
</comment>
<dbReference type="PANTHER" id="PTHR43400:SF10">
    <property type="entry name" value="3-OXOSTEROID 1-DEHYDROGENASE"/>
    <property type="match status" value="1"/>
</dbReference>